<dbReference type="Proteomes" id="UP001196413">
    <property type="component" value="Unassembled WGS sequence"/>
</dbReference>
<comment type="caution">
    <text evidence="2">The sequence shown here is derived from an EMBL/GenBank/DDBJ whole genome shotgun (WGS) entry which is preliminary data.</text>
</comment>
<sequence>MRSGQFGVDTPVPQPCPPLSRPAAVHNRRHSQVVPDFRRITFLGVFIKVTLQYSSCT</sequence>
<organism evidence="2 3">
    <name type="scientific">Parelaphostrongylus tenuis</name>
    <name type="common">Meningeal worm</name>
    <dbReference type="NCBI Taxonomy" id="148309"/>
    <lineage>
        <taxon>Eukaryota</taxon>
        <taxon>Metazoa</taxon>
        <taxon>Ecdysozoa</taxon>
        <taxon>Nematoda</taxon>
        <taxon>Chromadorea</taxon>
        <taxon>Rhabditida</taxon>
        <taxon>Rhabditina</taxon>
        <taxon>Rhabditomorpha</taxon>
        <taxon>Strongyloidea</taxon>
        <taxon>Metastrongylidae</taxon>
        <taxon>Parelaphostrongylus</taxon>
    </lineage>
</organism>
<reference evidence="2" key="1">
    <citation type="submission" date="2021-06" db="EMBL/GenBank/DDBJ databases">
        <title>Parelaphostrongylus tenuis whole genome reference sequence.</title>
        <authorList>
            <person name="Garwood T.J."/>
            <person name="Larsen P.A."/>
            <person name="Fountain-Jones N.M."/>
            <person name="Garbe J.R."/>
            <person name="Macchietto M.G."/>
            <person name="Kania S.A."/>
            <person name="Gerhold R.W."/>
            <person name="Richards J.E."/>
            <person name="Wolf T.M."/>
        </authorList>
    </citation>
    <scope>NUCLEOTIDE SEQUENCE</scope>
    <source>
        <strain evidence="2">MNPRO001-30</strain>
        <tissue evidence="2">Meninges</tissue>
    </source>
</reference>
<dbReference type="AlphaFoldDB" id="A0AAD5MUA8"/>
<keyword evidence="3" id="KW-1185">Reference proteome</keyword>
<evidence type="ECO:0000313" key="3">
    <source>
        <dbReference type="Proteomes" id="UP001196413"/>
    </source>
</evidence>
<protein>
    <submittedName>
        <fullName evidence="2">Uncharacterized protein</fullName>
    </submittedName>
</protein>
<name>A0AAD5MUA8_PARTN</name>
<proteinExistence type="predicted"/>
<accession>A0AAD5MUA8</accession>
<gene>
    <name evidence="2" type="ORF">KIN20_024934</name>
</gene>
<evidence type="ECO:0000256" key="1">
    <source>
        <dbReference type="SAM" id="MobiDB-lite"/>
    </source>
</evidence>
<feature type="region of interest" description="Disordered" evidence="1">
    <location>
        <begin position="1"/>
        <end position="23"/>
    </location>
</feature>
<evidence type="ECO:0000313" key="2">
    <source>
        <dbReference type="EMBL" id="KAJ1364775.1"/>
    </source>
</evidence>
<dbReference type="EMBL" id="JAHQIW010005065">
    <property type="protein sequence ID" value="KAJ1364775.1"/>
    <property type="molecule type" value="Genomic_DNA"/>
</dbReference>